<reference evidence="2 3" key="1">
    <citation type="submission" date="2020-10" db="EMBL/GenBank/DDBJ databases">
        <title>Complete genome sequence of Corynebacterium jeddahense DSM 45997, type strain of Corynebacterium jeddahense.</title>
        <authorList>
            <person name="Busche T."/>
            <person name="Kalinowski J."/>
            <person name="Ruckert C."/>
        </authorList>
    </citation>
    <scope>NUCLEOTIDE SEQUENCE [LARGE SCALE GENOMIC DNA]</scope>
    <source>
        <strain evidence="2 3">DSM 45997</strain>
    </source>
</reference>
<evidence type="ECO:0000313" key="3">
    <source>
        <dbReference type="Proteomes" id="UP001218071"/>
    </source>
</evidence>
<dbReference type="Proteomes" id="UP001218071">
    <property type="component" value="Chromosome"/>
</dbReference>
<evidence type="ECO:0000313" key="2">
    <source>
        <dbReference type="EMBL" id="WCZ37903.1"/>
    </source>
</evidence>
<dbReference type="PROSITE" id="PS00134">
    <property type="entry name" value="TRYPSIN_HIS"/>
    <property type="match status" value="1"/>
</dbReference>
<feature type="chain" id="PRO_5047234429" description="V8-like Glu-specific endopeptidase" evidence="1">
    <location>
        <begin position="31"/>
        <end position="384"/>
    </location>
</feature>
<dbReference type="Gene3D" id="2.40.10.10">
    <property type="entry name" value="Trypsin-like serine proteases"/>
    <property type="match status" value="2"/>
</dbReference>
<dbReference type="EMBL" id="CP063194">
    <property type="protein sequence ID" value="WCZ37903.1"/>
    <property type="molecule type" value="Genomic_DNA"/>
</dbReference>
<name>A0ABY7UI17_9CORY</name>
<evidence type="ECO:0008006" key="4">
    <source>
        <dbReference type="Google" id="ProtNLM"/>
    </source>
</evidence>
<organism evidence="2 3">
    <name type="scientific">Corynebacterium jeddahense</name>
    <dbReference type="NCBI Taxonomy" id="1414719"/>
    <lineage>
        <taxon>Bacteria</taxon>
        <taxon>Bacillati</taxon>
        <taxon>Actinomycetota</taxon>
        <taxon>Actinomycetes</taxon>
        <taxon>Mycobacteriales</taxon>
        <taxon>Corynebacteriaceae</taxon>
        <taxon>Corynebacterium</taxon>
    </lineage>
</organism>
<evidence type="ECO:0000256" key="1">
    <source>
        <dbReference type="SAM" id="SignalP"/>
    </source>
</evidence>
<dbReference type="InterPro" id="IPR043504">
    <property type="entry name" value="Peptidase_S1_PA_chymotrypsin"/>
</dbReference>
<gene>
    <name evidence="2" type="ORF">CJEDD_01380</name>
</gene>
<dbReference type="SUPFAM" id="SSF50494">
    <property type="entry name" value="Trypsin-like serine proteases"/>
    <property type="match status" value="1"/>
</dbReference>
<dbReference type="InterPro" id="IPR009003">
    <property type="entry name" value="Peptidase_S1_PA"/>
</dbReference>
<proteinExistence type="predicted"/>
<feature type="signal peptide" evidence="1">
    <location>
        <begin position="1"/>
        <end position="30"/>
    </location>
</feature>
<dbReference type="RefSeq" id="WP_052333868.1">
    <property type="nucleotide sequence ID" value="NZ_CBYN010000136.1"/>
</dbReference>
<keyword evidence="1" id="KW-0732">Signal</keyword>
<protein>
    <recommendedName>
        <fullName evidence="4">V8-like Glu-specific endopeptidase</fullName>
    </recommendedName>
</protein>
<dbReference type="InterPro" id="IPR018114">
    <property type="entry name" value="TRYPSIN_HIS"/>
</dbReference>
<keyword evidence="3" id="KW-1185">Reference proteome</keyword>
<sequence>MRHPRALAAVVATATATILAAQSLAAPALAAEPALAAPGAPMRNMPEQAPPTLTISTGDRLRVPPEVFAMICTQGPNGTVRMPDGTSQRVMLTASHCVNTVPGNPPIKNEFMAPVGTRYVRLGERVASNYMKPEAMYLQDPMEAIRTADWGIVRLDDNVTATNLSQSRDWNGRSHGEPVRLTTIKDYRTLAPGEVSTDNFGEPICKDGATSGRSCATQIGRTRNGVYSWNLGYQHGDSGGVNFDPRDGSIIGVSSMTLGPLGKTQPADRIIEDAYGVPDGHVNEVFTVTDSAAPHANFTTAGEEADRLDKAVTELNPDFTPPVPREELRKAVGNAQADGARLADKAMRGQFDRAEVEQAVDHHAEQISFWGGAVLGQEVNKLLS</sequence>
<accession>A0ABY7UI17</accession>